<evidence type="ECO:0000313" key="2">
    <source>
        <dbReference type="EMBL" id="KAF2768727.1"/>
    </source>
</evidence>
<accession>A0A6G1L781</accession>
<gene>
    <name evidence="2" type="ORF">EJ03DRAFT_351917</name>
</gene>
<feature type="region of interest" description="Disordered" evidence="1">
    <location>
        <begin position="84"/>
        <end position="218"/>
    </location>
</feature>
<protein>
    <submittedName>
        <fullName evidence="2">Uncharacterized protein</fullName>
    </submittedName>
</protein>
<proteinExistence type="predicted"/>
<name>A0A6G1L781_9PEZI</name>
<dbReference type="AlphaFoldDB" id="A0A6G1L781"/>
<dbReference type="Proteomes" id="UP000799436">
    <property type="component" value="Unassembled WGS sequence"/>
</dbReference>
<evidence type="ECO:0000256" key="1">
    <source>
        <dbReference type="SAM" id="MobiDB-lite"/>
    </source>
</evidence>
<feature type="compositionally biased region" description="Basic and acidic residues" evidence="1">
    <location>
        <begin position="201"/>
        <end position="217"/>
    </location>
</feature>
<evidence type="ECO:0000313" key="3">
    <source>
        <dbReference type="Proteomes" id="UP000799436"/>
    </source>
</evidence>
<reference evidence="2" key="1">
    <citation type="journal article" date="2020" name="Stud. Mycol.">
        <title>101 Dothideomycetes genomes: a test case for predicting lifestyles and emergence of pathogens.</title>
        <authorList>
            <person name="Haridas S."/>
            <person name="Albert R."/>
            <person name="Binder M."/>
            <person name="Bloem J."/>
            <person name="Labutti K."/>
            <person name="Salamov A."/>
            <person name="Andreopoulos B."/>
            <person name="Baker S."/>
            <person name="Barry K."/>
            <person name="Bills G."/>
            <person name="Bluhm B."/>
            <person name="Cannon C."/>
            <person name="Castanera R."/>
            <person name="Culley D."/>
            <person name="Daum C."/>
            <person name="Ezra D."/>
            <person name="Gonzalez J."/>
            <person name="Henrissat B."/>
            <person name="Kuo A."/>
            <person name="Liang C."/>
            <person name="Lipzen A."/>
            <person name="Lutzoni F."/>
            <person name="Magnuson J."/>
            <person name="Mondo S."/>
            <person name="Nolan M."/>
            <person name="Ohm R."/>
            <person name="Pangilinan J."/>
            <person name="Park H.-J."/>
            <person name="Ramirez L."/>
            <person name="Alfaro M."/>
            <person name="Sun H."/>
            <person name="Tritt A."/>
            <person name="Yoshinaga Y."/>
            <person name="Zwiers L.-H."/>
            <person name="Turgeon B."/>
            <person name="Goodwin S."/>
            <person name="Spatafora J."/>
            <person name="Crous P."/>
            <person name="Grigoriev I."/>
        </authorList>
    </citation>
    <scope>NUCLEOTIDE SEQUENCE</scope>
    <source>
        <strain evidence="2">CBS 116005</strain>
    </source>
</reference>
<sequence>MPSPSQLHHRNPTNNHILNHLHETRIRVQTLERELKDLRRAIELHMPHYTPSSPVLSSLDQTAVRYPQRQGHASFSMSLRLWGGGGGDDDDDDDGGLVVQRRGSAESECDSERGSYSDLDGTSVGGDCSGGMNSGDDDDGDDDGHKSDEEVVTQTPSTGSFPTDRRSGASARHARADRMPSETSTGRPARGRGRATGGGGEEERRAAEKEEGRKLTGDEMDVVIMQRLRGRI</sequence>
<dbReference type="EMBL" id="ML995841">
    <property type="protein sequence ID" value="KAF2768727.1"/>
    <property type="molecule type" value="Genomic_DNA"/>
</dbReference>
<keyword evidence="3" id="KW-1185">Reference proteome</keyword>
<feature type="compositionally biased region" description="Polar residues" evidence="1">
    <location>
        <begin position="152"/>
        <end position="161"/>
    </location>
</feature>
<feature type="compositionally biased region" description="Gly residues" evidence="1">
    <location>
        <begin position="123"/>
        <end position="133"/>
    </location>
</feature>
<organism evidence="2 3">
    <name type="scientific">Teratosphaeria nubilosa</name>
    <dbReference type="NCBI Taxonomy" id="161662"/>
    <lineage>
        <taxon>Eukaryota</taxon>
        <taxon>Fungi</taxon>
        <taxon>Dikarya</taxon>
        <taxon>Ascomycota</taxon>
        <taxon>Pezizomycotina</taxon>
        <taxon>Dothideomycetes</taxon>
        <taxon>Dothideomycetidae</taxon>
        <taxon>Mycosphaerellales</taxon>
        <taxon>Teratosphaeriaceae</taxon>
        <taxon>Teratosphaeria</taxon>
    </lineage>
</organism>